<dbReference type="GO" id="GO:0008378">
    <property type="term" value="F:galactosyltransferase activity"/>
    <property type="evidence" value="ECO:0007669"/>
    <property type="project" value="TreeGrafter"/>
</dbReference>
<comment type="cofactor">
    <cofactor evidence="12">
        <name>Mn(2+)</name>
        <dbReference type="ChEBI" id="CHEBI:29035"/>
    </cofactor>
</comment>
<evidence type="ECO:0000256" key="4">
    <source>
        <dbReference type="ARBA" id="ARBA00022676"/>
    </source>
</evidence>
<evidence type="ECO:0000256" key="9">
    <source>
        <dbReference type="ARBA" id="ARBA00023034"/>
    </source>
</evidence>
<keyword evidence="4 12" id="KW-0328">Glycosyltransferase</keyword>
<evidence type="ECO:0000256" key="2">
    <source>
        <dbReference type="ARBA" id="ARBA00004922"/>
    </source>
</evidence>
<dbReference type="InterPro" id="IPR002659">
    <property type="entry name" value="Glyco_trans_31"/>
</dbReference>
<dbReference type="Pfam" id="PF13334">
    <property type="entry name" value="DUF4094"/>
    <property type="match status" value="1"/>
</dbReference>
<dbReference type="InterPro" id="IPR025298">
    <property type="entry name" value="DUF4094"/>
</dbReference>
<organism evidence="14">
    <name type="scientific">Araucaria cunninghamii</name>
    <name type="common">Hoop pine</name>
    <name type="synonym">Moreton Bay pine</name>
    <dbReference type="NCBI Taxonomy" id="56994"/>
    <lineage>
        <taxon>Eukaryota</taxon>
        <taxon>Viridiplantae</taxon>
        <taxon>Streptophyta</taxon>
        <taxon>Embryophyta</taxon>
        <taxon>Tracheophyta</taxon>
        <taxon>Spermatophyta</taxon>
        <taxon>Pinopsida</taxon>
        <taxon>Pinidae</taxon>
        <taxon>Conifers II</taxon>
        <taxon>Araucariales</taxon>
        <taxon>Araucariaceae</taxon>
        <taxon>Araucaria</taxon>
    </lineage>
</organism>
<dbReference type="Pfam" id="PF01762">
    <property type="entry name" value="Galactosyl_T"/>
    <property type="match status" value="1"/>
</dbReference>
<name>A0A0D6R6P3_ARACU</name>
<evidence type="ECO:0000256" key="12">
    <source>
        <dbReference type="RuleBase" id="RU363063"/>
    </source>
</evidence>
<dbReference type="PANTHER" id="PTHR11214:SF124">
    <property type="entry name" value="HYDROXYPROLINE O-GALACTOSYLTRANSFERASE HPGT3"/>
    <property type="match status" value="1"/>
</dbReference>
<accession>A0A0D6R6P3</accession>
<dbReference type="UniPathway" id="UPA00378"/>
<dbReference type="EMBL" id="GCKF01024111">
    <property type="protein sequence ID" value="JAG98489.1"/>
    <property type="molecule type" value="Transcribed_RNA"/>
</dbReference>
<reference evidence="14" key="1">
    <citation type="submission" date="2015-03" db="EMBL/GenBank/DDBJ databases">
        <title>A transcriptome of Araucaria cunninghamii, an australian fine timber species.</title>
        <authorList>
            <person name="Jing Yi C.J.Y."/>
            <person name="Yin San L.Y.S."/>
            <person name="Abdul Karim S.S."/>
            <person name="Wan Azmi N.N."/>
            <person name="Hercus R.R."/>
            <person name="Croft L.L."/>
        </authorList>
    </citation>
    <scope>NUCLEOTIDE SEQUENCE</scope>
    <source>
        <strain evidence="14">MI0301</strain>
        <tissue evidence="14">Leaf</tissue>
    </source>
</reference>
<keyword evidence="8 12" id="KW-1133">Transmembrane helix</keyword>
<evidence type="ECO:0000313" key="14">
    <source>
        <dbReference type="EMBL" id="JAG98489.1"/>
    </source>
</evidence>
<dbReference type="EC" id="2.4.1.-" evidence="12"/>
<evidence type="ECO:0000256" key="5">
    <source>
        <dbReference type="ARBA" id="ARBA00022679"/>
    </source>
</evidence>
<evidence type="ECO:0000256" key="8">
    <source>
        <dbReference type="ARBA" id="ARBA00022989"/>
    </source>
</evidence>
<comment type="subcellular location">
    <subcellularLocation>
        <location evidence="1 12">Golgi apparatus membrane</location>
        <topology evidence="1 12">Single-pass type II membrane protein</topology>
    </subcellularLocation>
</comment>
<dbReference type="PANTHER" id="PTHR11214">
    <property type="entry name" value="BETA-1,3-N-ACETYLGLUCOSAMINYLTRANSFERASE"/>
    <property type="match status" value="1"/>
</dbReference>
<keyword evidence="9 12" id="KW-0333">Golgi apparatus</keyword>
<evidence type="ECO:0000256" key="6">
    <source>
        <dbReference type="ARBA" id="ARBA00022692"/>
    </source>
</evidence>
<evidence type="ECO:0000256" key="11">
    <source>
        <dbReference type="ARBA" id="ARBA00023211"/>
    </source>
</evidence>
<keyword evidence="5" id="KW-0808">Transferase</keyword>
<keyword evidence="10 12" id="KW-0472">Membrane</keyword>
<evidence type="ECO:0000259" key="13">
    <source>
        <dbReference type="Pfam" id="PF13334"/>
    </source>
</evidence>
<keyword evidence="7 12" id="KW-0735">Signal-anchor</keyword>
<feature type="transmembrane region" description="Helical" evidence="12">
    <location>
        <begin position="27"/>
        <end position="47"/>
    </location>
</feature>
<sequence length="347" mass="39975">MMITENYGNGVKHRQKFKSHHADSGRGTMTTTMMLMASCLAWFYIGGRLWQDAEMRKLLTSLLEKNSEQATRVVTVDEQLMSLGCKDLGKKIADLEMELALAKSQGYFHKHSTWNATREKRLLAVIGIYTGFGRRLNRNRIRNTWMPTGQALRKLEEEGIVVRFVVGRSANRGDSLDRQINAEIQETNDFLVLESHEEATEELPQKAKLFFSSVVENWDADFYVKVDDSIFLNLDEFVKILVRLRGKPRIYMGCMKSGEVISQEGQQWYEPNWWKFGDEKSYFRHAATPLYVLSRDLARYININSVALNTYAHEDISVGSWMIGLDTQYIDERLFCCSSIDEICSIA</sequence>
<keyword evidence="6 12" id="KW-0812">Transmembrane</keyword>
<evidence type="ECO:0000256" key="1">
    <source>
        <dbReference type="ARBA" id="ARBA00004323"/>
    </source>
</evidence>
<comment type="similarity">
    <text evidence="3 12">Belongs to the glycosyltransferase 31 family.</text>
</comment>
<dbReference type="GO" id="GO:0000139">
    <property type="term" value="C:Golgi membrane"/>
    <property type="evidence" value="ECO:0007669"/>
    <property type="project" value="UniProtKB-SubCell"/>
</dbReference>
<evidence type="ECO:0000256" key="7">
    <source>
        <dbReference type="ARBA" id="ARBA00022968"/>
    </source>
</evidence>
<feature type="domain" description="DUF4094" evidence="13">
    <location>
        <begin position="30"/>
        <end position="105"/>
    </location>
</feature>
<evidence type="ECO:0000256" key="10">
    <source>
        <dbReference type="ARBA" id="ARBA00023136"/>
    </source>
</evidence>
<comment type="pathway">
    <text evidence="2">Protein modification; protein glycosylation.</text>
</comment>
<proteinExistence type="inferred from homology"/>
<dbReference type="Gene3D" id="3.90.550.50">
    <property type="match status" value="1"/>
</dbReference>
<evidence type="ECO:0000256" key="3">
    <source>
        <dbReference type="ARBA" id="ARBA00008661"/>
    </source>
</evidence>
<protein>
    <recommendedName>
        <fullName evidence="12">Hexosyltransferase</fullName>
        <ecNumber evidence="12">2.4.1.-</ecNumber>
    </recommendedName>
</protein>
<keyword evidence="11 12" id="KW-0464">Manganese</keyword>
<dbReference type="AlphaFoldDB" id="A0A0D6R6P3"/>